<evidence type="ECO:0008006" key="4">
    <source>
        <dbReference type="Google" id="ProtNLM"/>
    </source>
</evidence>
<dbReference type="RefSeq" id="WP_328851047.1">
    <property type="nucleotide sequence ID" value="NZ_CP108084.1"/>
</dbReference>
<gene>
    <name evidence="2" type="ORF">OG994_23925</name>
</gene>
<evidence type="ECO:0000313" key="3">
    <source>
        <dbReference type="Proteomes" id="UP001432190"/>
    </source>
</evidence>
<organism evidence="2 3">
    <name type="scientific">Micromonospora globbae</name>
    <dbReference type="NCBI Taxonomy" id="1894969"/>
    <lineage>
        <taxon>Bacteria</taxon>
        <taxon>Bacillati</taxon>
        <taxon>Actinomycetota</taxon>
        <taxon>Actinomycetes</taxon>
        <taxon>Micromonosporales</taxon>
        <taxon>Micromonosporaceae</taxon>
        <taxon>Micromonospora</taxon>
    </lineage>
</organism>
<feature type="compositionally biased region" description="Low complexity" evidence="1">
    <location>
        <begin position="187"/>
        <end position="199"/>
    </location>
</feature>
<accession>A0ABZ1S5C8</accession>
<feature type="region of interest" description="Disordered" evidence="1">
    <location>
        <begin position="120"/>
        <end position="156"/>
    </location>
</feature>
<protein>
    <recommendedName>
        <fullName evidence="4">Collagen-like protein</fullName>
    </recommendedName>
</protein>
<keyword evidence="3" id="KW-1185">Reference proteome</keyword>
<evidence type="ECO:0000256" key="1">
    <source>
        <dbReference type="SAM" id="MobiDB-lite"/>
    </source>
</evidence>
<sequence length="211" mass="18529">MAGEVGSSEAAGVVGPSGVAGEVGPSGVAGEVGPSGVAGEVGPSGVAGVVGPVEVADAAGPSGLAGAVFAPAGSAVLSGAVGVEATAVPAGWLGIGVAGAGVGGGVGVGVGVGWTVGGAGGWSSMNGRSRSTRAEAGGPASTPGPVGAVPSPGTGAGSPVAAMFSPGAPVAATCGWVAGGCHPDWEGGAQAAAAGDGAQPFGGGSSPVNEG</sequence>
<dbReference type="Proteomes" id="UP001432190">
    <property type="component" value="Chromosome"/>
</dbReference>
<reference evidence="2" key="1">
    <citation type="submission" date="2022-10" db="EMBL/GenBank/DDBJ databases">
        <title>The complete genomes of actinobacterial strains from the NBC collection.</title>
        <authorList>
            <person name="Joergensen T.S."/>
            <person name="Alvarez Arevalo M."/>
            <person name="Sterndorff E.B."/>
            <person name="Faurdal D."/>
            <person name="Vuksanovic O."/>
            <person name="Mourched A.-S."/>
            <person name="Charusanti P."/>
            <person name="Shaw S."/>
            <person name="Blin K."/>
            <person name="Weber T."/>
        </authorList>
    </citation>
    <scope>NUCLEOTIDE SEQUENCE</scope>
    <source>
        <strain evidence="2">NBC_00256</strain>
    </source>
</reference>
<feature type="region of interest" description="Disordered" evidence="1">
    <location>
        <begin position="185"/>
        <end position="211"/>
    </location>
</feature>
<evidence type="ECO:0000313" key="2">
    <source>
        <dbReference type="EMBL" id="WUP48612.1"/>
    </source>
</evidence>
<dbReference type="EMBL" id="CP108084">
    <property type="protein sequence ID" value="WUP48612.1"/>
    <property type="molecule type" value="Genomic_DNA"/>
</dbReference>
<name>A0ABZ1S5C8_9ACTN</name>
<proteinExistence type="predicted"/>